<dbReference type="EMBL" id="AWGB01000008">
    <property type="protein sequence ID" value="ESQ93379.1"/>
    <property type="molecule type" value="Genomic_DNA"/>
</dbReference>
<dbReference type="AlphaFoldDB" id="V4Q113"/>
<dbReference type="PATRIC" id="fig|1121022.4.peg.1118"/>
<accession>V4Q113</accession>
<dbReference type="eggNOG" id="COG0583">
    <property type="taxonomic scope" value="Bacteria"/>
</dbReference>
<keyword evidence="3" id="KW-0238">DNA-binding</keyword>
<keyword evidence="7" id="KW-1185">Reference proteome</keyword>
<dbReference type="PANTHER" id="PTHR30118:SF15">
    <property type="entry name" value="TRANSCRIPTIONAL REGULATORY PROTEIN"/>
    <property type="match status" value="1"/>
</dbReference>
<comment type="caution">
    <text evidence="6">The sequence shown here is derived from an EMBL/GenBank/DDBJ whole genome shotgun (WGS) entry which is preliminary data.</text>
</comment>
<evidence type="ECO:0000256" key="2">
    <source>
        <dbReference type="ARBA" id="ARBA00023015"/>
    </source>
</evidence>
<sequence length="306" mass="32573">MADLDLNLLVALHALLSERSVTAAARKLKLSTSAMSRQLSRLREAMGDPVLVPAGRAMVPTPRAEAVASQVRALNAEIRSVLQPAATADIRTLKRIFTLRANEAFVIIHGARLTAAAAEVAPDVKLCFAPKPDKDIRALRDGTVDLDIGVISGDGAELRAQTLYHDAFVGITRTDHPLLAQEITPKRFAAYGHVVTSRCGQFSGPVDAALSTLGLSRNVQVVVPSFPALLAIVATSDLIGQVPQSFCEAGNTAAVMTFPLPVPTPQITVSQIWHPRMDADAGHRWLRGAIFSVFQKKSPGLATGAL</sequence>
<dbReference type="PANTHER" id="PTHR30118">
    <property type="entry name" value="HTH-TYPE TRANSCRIPTIONAL REGULATOR LEUO-RELATED"/>
    <property type="match status" value="1"/>
</dbReference>
<dbReference type="GO" id="GO:0003700">
    <property type="term" value="F:DNA-binding transcription factor activity"/>
    <property type="evidence" value="ECO:0007669"/>
    <property type="project" value="InterPro"/>
</dbReference>
<name>V4Q113_9CAUL</name>
<reference evidence="6 7" key="1">
    <citation type="journal article" date="2014" name="Nature">
        <title>Sequential evolution of bacterial morphology by co-option of a developmental regulator.</title>
        <authorList>
            <person name="Jiang C."/>
            <person name="Brown P.J."/>
            <person name="Ducret A."/>
            <person name="Brun Y.V."/>
        </authorList>
    </citation>
    <scope>NUCLEOTIDE SEQUENCE [LARGE SCALE GENOMIC DNA]</scope>
    <source>
        <strain evidence="6 7">DSM 16100</strain>
    </source>
</reference>
<gene>
    <name evidence="6" type="ORF">ABENE_05620</name>
</gene>
<organism evidence="6 7">
    <name type="scientific">Asticcacaulis benevestitus DSM 16100 = ATCC BAA-896</name>
    <dbReference type="NCBI Taxonomy" id="1121022"/>
    <lineage>
        <taxon>Bacteria</taxon>
        <taxon>Pseudomonadati</taxon>
        <taxon>Pseudomonadota</taxon>
        <taxon>Alphaproteobacteria</taxon>
        <taxon>Caulobacterales</taxon>
        <taxon>Caulobacteraceae</taxon>
        <taxon>Asticcacaulis</taxon>
    </lineage>
</organism>
<evidence type="ECO:0000256" key="4">
    <source>
        <dbReference type="ARBA" id="ARBA00023163"/>
    </source>
</evidence>
<proteinExistence type="inferred from homology"/>
<keyword evidence="4" id="KW-0804">Transcription</keyword>
<evidence type="ECO:0000259" key="5">
    <source>
        <dbReference type="PROSITE" id="PS50931"/>
    </source>
</evidence>
<dbReference type="Gene3D" id="3.40.190.10">
    <property type="entry name" value="Periplasmic binding protein-like II"/>
    <property type="match status" value="2"/>
</dbReference>
<dbReference type="SUPFAM" id="SSF53850">
    <property type="entry name" value="Periplasmic binding protein-like II"/>
    <property type="match status" value="1"/>
</dbReference>
<dbReference type="InterPro" id="IPR036388">
    <property type="entry name" value="WH-like_DNA-bd_sf"/>
</dbReference>
<feature type="domain" description="HTH lysR-type" evidence="5">
    <location>
        <begin position="4"/>
        <end position="61"/>
    </location>
</feature>
<dbReference type="InterPro" id="IPR005119">
    <property type="entry name" value="LysR_subst-bd"/>
</dbReference>
<keyword evidence="2" id="KW-0805">Transcription regulation</keyword>
<evidence type="ECO:0000313" key="7">
    <source>
        <dbReference type="Proteomes" id="UP000017837"/>
    </source>
</evidence>
<dbReference type="Proteomes" id="UP000017837">
    <property type="component" value="Unassembled WGS sequence"/>
</dbReference>
<evidence type="ECO:0000256" key="3">
    <source>
        <dbReference type="ARBA" id="ARBA00023125"/>
    </source>
</evidence>
<evidence type="ECO:0000256" key="1">
    <source>
        <dbReference type="ARBA" id="ARBA00009437"/>
    </source>
</evidence>
<dbReference type="InterPro" id="IPR000847">
    <property type="entry name" value="LysR_HTH_N"/>
</dbReference>
<dbReference type="RefSeq" id="WP_018080552.1">
    <property type="nucleotide sequence ID" value="NZ_AQWM01000002.1"/>
</dbReference>
<evidence type="ECO:0000313" key="6">
    <source>
        <dbReference type="EMBL" id="ESQ93379.1"/>
    </source>
</evidence>
<dbReference type="InterPro" id="IPR036390">
    <property type="entry name" value="WH_DNA-bd_sf"/>
</dbReference>
<comment type="similarity">
    <text evidence="1">Belongs to the LysR transcriptional regulatory family.</text>
</comment>
<dbReference type="Pfam" id="PF00126">
    <property type="entry name" value="HTH_1"/>
    <property type="match status" value="1"/>
</dbReference>
<protein>
    <recommendedName>
        <fullName evidence="5">HTH lysR-type domain-containing protein</fullName>
    </recommendedName>
</protein>
<dbReference type="CDD" id="cd08460">
    <property type="entry name" value="PBP2_DntR_like_1"/>
    <property type="match status" value="1"/>
</dbReference>
<dbReference type="Gene3D" id="1.10.10.10">
    <property type="entry name" value="Winged helix-like DNA-binding domain superfamily/Winged helix DNA-binding domain"/>
    <property type="match status" value="1"/>
</dbReference>
<dbReference type="PROSITE" id="PS50931">
    <property type="entry name" value="HTH_LYSR"/>
    <property type="match status" value="1"/>
</dbReference>
<dbReference type="OrthoDB" id="8455878at2"/>
<dbReference type="STRING" id="1121022.GCA_000376105_00885"/>
<dbReference type="Pfam" id="PF03466">
    <property type="entry name" value="LysR_substrate"/>
    <property type="match status" value="1"/>
</dbReference>
<dbReference type="GO" id="GO:0003677">
    <property type="term" value="F:DNA binding"/>
    <property type="evidence" value="ECO:0007669"/>
    <property type="project" value="UniProtKB-KW"/>
</dbReference>
<dbReference type="InterPro" id="IPR050389">
    <property type="entry name" value="LysR-type_TF"/>
</dbReference>
<dbReference type="SUPFAM" id="SSF46785">
    <property type="entry name" value="Winged helix' DNA-binding domain"/>
    <property type="match status" value="1"/>
</dbReference>